<protein>
    <submittedName>
        <fullName evidence="2">Uncharacterized protein</fullName>
    </submittedName>
</protein>
<accession>A0A4Q2D1S0</accession>
<gene>
    <name evidence="2" type="ORF">EST38_g12703</name>
</gene>
<keyword evidence="3" id="KW-1185">Reference proteome</keyword>
<dbReference type="OrthoDB" id="3214991at2759"/>
<feature type="compositionally biased region" description="Acidic residues" evidence="1">
    <location>
        <begin position="357"/>
        <end position="368"/>
    </location>
</feature>
<feature type="region of interest" description="Disordered" evidence="1">
    <location>
        <begin position="113"/>
        <end position="161"/>
    </location>
</feature>
<organism evidence="2 3">
    <name type="scientific">Candolleomyces aberdarensis</name>
    <dbReference type="NCBI Taxonomy" id="2316362"/>
    <lineage>
        <taxon>Eukaryota</taxon>
        <taxon>Fungi</taxon>
        <taxon>Dikarya</taxon>
        <taxon>Basidiomycota</taxon>
        <taxon>Agaricomycotina</taxon>
        <taxon>Agaricomycetes</taxon>
        <taxon>Agaricomycetidae</taxon>
        <taxon>Agaricales</taxon>
        <taxon>Agaricineae</taxon>
        <taxon>Psathyrellaceae</taxon>
        <taxon>Candolleomyces</taxon>
    </lineage>
</organism>
<evidence type="ECO:0000256" key="1">
    <source>
        <dbReference type="SAM" id="MobiDB-lite"/>
    </source>
</evidence>
<feature type="compositionally biased region" description="Pro residues" evidence="1">
    <location>
        <begin position="148"/>
        <end position="158"/>
    </location>
</feature>
<reference evidence="2 3" key="1">
    <citation type="submission" date="2019-01" db="EMBL/GenBank/DDBJ databases">
        <title>Draft genome sequence of Psathyrella aberdarensis IHI B618.</title>
        <authorList>
            <person name="Buettner E."/>
            <person name="Kellner H."/>
        </authorList>
    </citation>
    <scope>NUCLEOTIDE SEQUENCE [LARGE SCALE GENOMIC DNA]</scope>
    <source>
        <strain evidence="2 3">IHI B618</strain>
    </source>
</reference>
<comment type="caution">
    <text evidence="2">The sequence shown here is derived from an EMBL/GenBank/DDBJ whole genome shotgun (WGS) entry which is preliminary data.</text>
</comment>
<evidence type="ECO:0000313" key="3">
    <source>
        <dbReference type="Proteomes" id="UP000290288"/>
    </source>
</evidence>
<dbReference type="AlphaFoldDB" id="A0A4Q2D1S0"/>
<sequence>MDFTPEQLAQLRAIFAPPNPPNTQGTIPPQPPPPAPSQASTPAAFAPPLSQPQPSQQVQAQDGAGIGRLPVAAPVNQPYISARSGLSGQANTGFQPFLGAARLGGPLNTRHANQARVASASRNLPRPVHLPSQNGRAGSARRGRGPSVHPPALNPPPSLQSSINSCQYVDVDGERNMVQVTVKIYPVHENSGTTFILYRFIREQVNRWLQAHHLLINLELDITTPVSELMNTLVFKLEHCPMQYEFPSTVSRANLQLRLLALMNRGQSTSIGYVRLKPHASDAGLTLADLLADKANFVGASSVCFESQRLVIYTAANSLSYIINHRRHGHTKLAKAFEKAFPRDSPFSPLAVSNETNSEDDSGEETEIDEAAVQIPPSIPRVGSFAPSPYLPHEIWVDEHIPDLSIIRYTVSIYAERDEASHKQLASEMLYRAVLGPSPPSHEEFKSFSRGFSLRCPDRNFNFIQVLKEVEGGSDVFLSLVWASQVGPERLIEHTDVVFTQAFNVQLSERGVVDSPRDLFEKFVAGRGIPNQQDLDNIIGNLSPLVDLNQSSSSTWRARMLTLAATGHPFLEEGSDQVNVQFVDDQHPAVSGTYRPSFQAGTVTLRTCARQIMLPSIFILSMAQEHQNQHEEVPLFQEVFDQWLIVQLLTAIGGHSIF</sequence>
<dbReference type="EMBL" id="SDEE01000998">
    <property type="protein sequence ID" value="RXW13150.1"/>
    <property type="molecule type" value="Genomic_DNA"/>
</dbReference>
<name>A0A4Q2D1S0_9AGAR</name>
<feature type="region of interest" description="Disordered" evidence="1">
    <location>
        <begin position="15"/>
        <end position="61"/>
    </location>
</feature>
<evidence type="ECO:0000313" key="2">
    <source>
        <dbReference type="EMBL" id="RXW13150.1"/>
    </source>
</evidence>
<feature type="compositionally biased region" description="Low complexity" evidence="1">
    <location>
        <begin position="37"/>
        <end position="61"/>
    </location>
</feature>
<proteinExistence type="predicted"/>
<dbReference type="Proteomes" id="UP000290288">
    <property type="component" value="Unassembled WGS sequence"/>
</dbReference>
<feature type="region of interest" description="Disordered" evidence="1">
    <location>
        <begin position="347"/>
        <end position="368"/>
    </location>
</feature>